<organism evidence="2 3">
    <name type="scientific">Pseudoalteromonas piscicida</name>
    <dbReference type="NCBI Taxonomy" id="43662"/>
    <lineage>
        <taxon>Bacteria</taxon>
        <taxon>Pseudomonadati</taxon>
        <taxon>Pseudomonadota</taxon>
        <taxon>Gammaproteobacteria</taxon>
        <taxon>Alteromonadales</taxon>
        <taxon>Pseudoalteromonadaceae</taxon>
        <taxon>Pseudoalteromonas</taxon>
    </lineage>
</organism>
<keyword evidence="1" id="KW-0812">Transmembrane</keyword>
<protein>
    <recommendedName>
        <fullName evidence="4">DUF2919 domain-containing protein</fullName>
    </recommendedName>
</protein>
<reference evidence="3" key="1">
    <citation type="journal article" date="2019" name="Genome Announc.">
        <title>Draft Genome Sequence of Pseudoalteromonas piscicida Strain 36Y ROTHPW, an Hypersaline Seawater Isolate from the South Coast of Sonora, Mexico.</title>
        <authorList>
            <person name="Sanchez-Diaz R."/>
            <person name="Molina-Garza Z.J."/>
            <person name="Cruz-Suarez L.E."/>
            <person name="Selvin J."/>
            <person name="Kiran G.S."/>
            <person name="Ibarra-Gamez J.C."/>
            <person name="Gomez-Gil B."/>
            <person name="Galaviz-Silva L."/>
        </authorList>
    </citation>
    <scope>NUCLEOTIDE SEQUENCE [LARGE SCALE GENOMIC DNA]</scope>
    <source>
        <strain evidence="3">36Y_RITHPW</strain>
    </source>
</reference>
<feature type="transmembrane region" description="Helical" evidence="1">
    <location>
        <begin position="60"/>
        <end position="79"/>
    </location>
</feature>
<dbReference type="Pfam" id="PF11143">
    <property type="entry name" value="DUF2919"/>
    <property type="match status" value="1"/>
</dbReference>
<keyword evidence="3" id="KW-1185">Reference proteome</keyword>
<evidence type="ECO:0000313" key="2">
    <source>
        <dbReference type="EMBL" id="PCK29843.1"/>
    </source>
</evidence>
<comment type="caution">
    <text evidence="2">The sequence shown here is derived from an EMBL/GenBank/DDBJ whole genome shotgun (WGS) entry which is preliminary data.</text>
</comment>
<dbReference type="RefSeq" id="WP_099643933.1">
    <property type="nucleotide sequence ID" value="NZ_NKHF01000102.1"/>
</dbReference>
<dbReference type="InterPro" id="IPR021318">
    <property type="entry name" value="DUF2919"/>
</dbReference>
<dbReference type="Proteomes" id="UP000228621">
    <property type="component" value="Unassembled WGS sequence"/>
</dbReference>
<feature type="transmembrane region" description="Helical" evidence="1">
    <location>
        <begin position="99"/>
        <end position="117"/>
    </location>
</feature>
<feature type="transmembrane region" description="Helical" evidence="1">
    <location>
        <begin position="123"/>
        <end position="142"/>
    </location>
</feature>
<evidence type="ECO:0000256" key="1">
    <source>
        <dbReference type="SAM" id="Phobius"/>
    </source>
</evidence>
<gene>
    <name evidence="2" type="ORF">CEX98_20875</name>
</gene>
<proteinExistence type="predicted"/>
<evidence type="ECO:0000313" key="3">
    <source>
        <dbReference type="Proteomes" id="UP000228621"/>
    </source>
</evidence>
<accession>A0A2A5JK92</accession>
<keyword evidence="1" id="KW-0472">Membrane</keyword>
<dbReference type="AlphaFoldDB" id="A0A2A5JK92"/>
<dbReference type="OrthoDB" id="6314776at2"/>
<sequence length="170" mass="19782">MKTVTRYGPEYWDKFGVYRPPIAFNLALVVLLRPLLIWVFSALARRPDLDLMSLFFESKFHFFVATGIACIALIPTVVFSLRRPTSSPKLAVVWRYMRFPLILTAVLDLAWLIIQAAKTHYSFSPYLAVQIVLVSWVLLYLIKSRYLSCFFGDWPFPVEEQKAQVNKREN</sequence>
<keyword evidence="1" id="KW-1133">Transmembrane helix</keyword>
<dbReference type="EMBL" id="NKHF01000102">
    <property type="protein sequence ID" value="PCK29843.1"/>
    <property type="molecule type" value="Genomic_DNA"/>
</dbReference>
<evidence type="ECO:0008006" key="4">
    <source>
        <dbReference type="Google" id="ProtNLM"/>
    </source>
</evidence>
<feature type="transmembrane region" description="Helical" evidence="1">
    <location>
        <begin position="21"/>
        <end position="40"/>
    </location>
</feature>
<name>A0A2A5JK92_PSEO7</name>